<dbReference type="Proteomes" id="UP000009183">
    <property type="component" value="Chromosome 18"/>
</dbReference>
<dbReference type="AlphaFoldDB" id="D7TYD3"/>
<feature type="compositionally biased region" description="Basic residues" evidence="1">
    <location>
        <begin position="1"/>
        <end position="11"/>
    </location>
</feature>
<evidence type="ECO:0000313" key="3">
    <source>
        <dbReference type="Proteomes" id="UP000009183"/>
    </source>
</evidence>
<dbReference type="PaxDb" id="29760-VIT_18s0166g00310.t01"/>
<accession>D7TYD3</accession>
<organism evidence="2 3">
    <name type="scientific">Vitis vinifera</name>
    <name type="common">Grape</name>
    <dbReference type="NCBI Taxonomy" id="29760"/>
    <lineage>
        <taxon>Eukaryota</taxon>
        <taxon>Viridiplantae</taxon>
        <taxon>Streptophyta</taxon>
        <taxon>Embryophyta</taxon>
        <taxon>Tracheophyta</taxon>
        <taxon>Spermatophyta</taxon>
        <taxon>Magnoliopsida</taxon>
        <taxon>eudicotyledons</taxon>
        <taxon>Gunneridae</taxon>
        <taxon>Pentapetalae</taxon>
        <taxon>rosids</taxon>
        <taxon>Vitales</taxon>
        <taxon>Vitaceae</taxon>
        <taxon>Viteae</taxon>
        <taxon>Vitis</taxon>
    </lineage>
</organism>
<protein>
    <submittedName>
        <fullName evidence="2">Uncharacterized protein</fullName>
    </submittedName>
</protein>
<keyword evidence="3" id="KW-1185">Reference proteome</keyword>
<evidence type="ECO:0000256" key="1">
    <source>
        <dbReference type="SAM" id="MobiDB-lite"/>
    </source>
</evidence>
<gene>
    <name evidence="2" type="ordered locus">VIT_18s0166g00310</name>
</gene>
<proteinExistence type="predicted"/>
<dbReference type="EMBL" id="FN596264">
    <property type="protein sequence ID" value="CBI35508.3"/>
    <property type="molecule type" value="Genomic_DNA"/>
</dbReference>
<evidence type="ECO:0000313" key="2">
    <source>
        <dbReference type="EMBL" id="CBI35508.3"/>
    </source>
</evidence>
<sequence>MALRRSTRSRRLTWPTSSGRRESSGGARTEPLNPLFTFLNAGYSQNFGSATSLKLYLHKTIQQFFLQSYVSVDLQVQDILVQWEGRKQRIVVQLQRLSLATKMPPRMGRKRSFQSRPCLLAWTRNLINPRRDLHPQAPLLASPKQKQLQNFHPTLLTSISLPLMMRMMFIPLKKTHDLSGNKGLNKRHLTYP</sequence>
<dbReference type="InParanoid" id="D7TYD3"/>
<reference evidence="3" key="1">
    <citation type="journal article" date="2007" name="Nature">
        <title>The grapevine genome sequence suggests ancestral hexaploidization in major angiosperm phyla.</title>
        <authorList>
            <consortium name="The French-Italian Public Consortium for Grapevine Genome Characterization."/>
            <person name="Jaillon O."/>
            <person name="Aury J.-M."/>
            <person name="Noel B."/>
            <person name="Policriti A."/>
            <person name="Clepet C."/>
            <person name="Casagrande A."/>
            <person name="Choisne N."/>
            <person name="Aubourg S."/>
            <person name="Vitulo N."/>
            <person name="Jubin C."/>
            <person name="Vezzi A."/>
            <person name="Legeai F."/>
            <person name="Hugueney P."/>
            <person name="Dasilva C."/>
            <person name="Horner D."/>
            <person name="Mica E."/>
            <person name="Jublot D."/>
            <person name="Poulain J."/>
            <person name="Bruyere C."/>
            <person name="Billault A."/>
            <person name="Segurens B."/>
            <person name="Gouyvenoux M."/>
            <person name="Ugarte E."/>
            <person name="Cattonaro F."/>
            <person name="Anthouard V."/>
            <person name="Vico V."/>
            <person name="Del Fabbro C."/>
            <person name="Alaux M."/>
            <person name="Di Gaspero G."/>
            <person name="Dumas V."/>
            <person name="Felice N."/>
            <person name="Paillard S."/>
            <person name="Juman I."/>
            <person name="Moroldo M."/>
            <person name="Scalabrin S."/>
            <person name="Canaguier A."/>
            <person name="Le Clainche I."/>
            <person name="Malacrida G."/>
            <person name="Durand E."/>
            <person name="Pesole G."/>
            <person name="Laucou V."/>
            <person name="Chatelet P."/>
            <person name="Merdinoglu D."/>
            <person name="Delledonne M."/>
            <person name="Pezzotti M."/>
            <person name="Lecharny A."/>
            <person name="Scarpelli C."/>
            <person name="Artiguenave F."/>
            <person name="Pe M.E."/>
            <person name="Valle G."/>
            <person name="Morgante M."/>
            <person name="Caboche M."/>
            <person name="Adam-Blondon A.-F."/>
            <person name="Weissenbach J."/>
            <person name="Quetier F."/>
            <person name="Wincker P."/>
        </authorList>
    </citation>
    <scope>NUCLEOTIDE SEQUENCE [LARGE SCALE GENOMIC DNA]</scope>
    <source>
        <strain evidence="3">cv. Pinot noir / PN40024</strain>
    </source>
</reference>
<name>D7TYD3_VITVI</name>
<dbReference type="HOGENOM" id="CLU_1417453_0_0_1"/>
<feature type="region of interest" description="Disordered" evidence="1">
    <location>
        <begin position="1"/>
        <end position="29"/>
    </location>
</feature>